<dbReference type="NCBIfam" id="NF047518">
    <property type="entry name" value="LIC_10091_fam"/>
    <property type="match status" value="1"/>
</dbReference>
<dbReference type="EMBL" id="RQGD01000039">
    <property type="protein sequence ID" value="TGL57152.1"/>
    <property type="molecule type" value="Genomic_DNA"/>
</dbReference>
<dbReference type="Proteomes" id="UP000297693">
    <property type="component" value="Unassembled WGS sequence"/>
</dbReference>
<accession>A0A4R9JXF1</accession>
<evidence type="ECO:0000313" key="3">
    <source>
        <dbReference type="Proteomes" id="UP000297693"/>
    </source>
</evidence>
<dbReference type="RefSeq" id="WP_135624780.1">
    <property type="nucleotide sequence ID" value="NZ_RQGD01000039.1"/>
</dbReference>
<proteinExistence type="predicted"/>
<comment type="caution">
    <text evidence="2">The sequence shown here is derived from an EMBL/GenBank/DDBJ whole genome shotgun (WGS) entry which is preliminary data.</text>
</comment>
<dbReference type="CDD" id="cd21179">
    <property type="entry name" value="LIC_1098-like"/>
    <property type="match status" value="1"/>
</dbReference>
<protein>
    <recommendedName>
        <fullName evidence="1">DUF7790 domain-containing protein</fullName>
    </recommendedName>
</protein>
<dbReference type="AlphaFoldDB" id="A0A4R9JXF1"/>
<evidence type="ECO:0000259" key="1">
    <source>
        <dbReference type="Pfam" id="PF25046"/>
    </source>
</evidence>
<gene>
    <name evidence="2" type="ORF">EHQ58_15310</name>
</gene>
<keyword evidence="3" id="KW-1185">Reference proteome</keyword>
<name>A0A4R9JXF1_9LEPT</name>
<sequence length="333" mass="38518">MKQKIYILPLLTLIYLSCASQKKNIENKPFDYTALFQINQENLIPTRWDVGNTTVSNEDRLDVLIPHVTNIGNVYIGVGAEQNLTIAAWAKSEFIYLMDFTQVVVSANQMMIMFLRESPTKEIFLSRYAKGNETESFALIDKNLPDPENYKKIFTRIGKFIRKRHKTNRITSAEYKYQMFQTNDEQYEYIRNLALNDRIFPVKGNLLGTTTLKSIGETLRRNGKYVGILYFSNAEEYFFYPKEFKESILNLPTDESSLVVRTLSVKQAKFPWSPGSDISTDFGFHYCVQPIQNFQEWLSRGPEKLRSDMIMENGGEINRSLGITVVRGLPKNK</sequence>
<organism evidence="2 3">
    <name type="scientific">Leptospira ognonensis</name>
    <dbReference type="NCBI Taxonomy" id="2484945"/>
    <lineage>
        <taxon>Bacteria</taxon>
        <taxon>Pseudomonadati</taxon>
        <taxon>Spirochaetota</taxon>
        <taxon>Spirochaetia</taxon>
        <taxon>Leptospirales</taxon>
        <taxon>Leptospiraceae</taxon>
        <taxon>Leptospira</taxon>
    </lineage>
</organism>
<dbReference type="OrthoDB" id="344308at2"/>
<evidence type="ECO:0000313" key="2">
    <source>
        <dbReference type="EMBL" id="TGL57152.1"/>
    </source>
</evidence>
<reference evidence="2" key="1">
    <citation type="journal article" date="2019" name="PLoS Negl. Trop. Dis.">
        <title>Revisiting the worldwide diversity of Leptospira species in the environment.</title>
        <authorList>
            <person name="Vincent A.T."/>
            <person name="Schiettekatte O."/>
            <person name="Bourhy P."/>
            <person name="Veyrier F.J."/>
            <person name="Picardeau M."/>
        </authorList>
    </citation>
    <scope>NUCLEOTIDE SEQUENCE [LARGE SCALE GENOMIC DNA]</scope>
    <source>
        <strain evidence="2">201702476</strain>
    </source>
</reference>
<feature type="domain" description="DUF7790" evidence="1">
    <location>
        <begin position="54"/>
        <end position="313"/>
    </location>
</feature>
<dbReference type="InterPro" id="IPR056692">
    <property type="entry name" value="DUF7790"/>
</dbReference>
<dbReference type="Pfam" id="PF25046">
    <property type="entry name" value="DUF7790"/>
    <property type="match status" value="1"/>
</dbReference>